<accession>D6A8G2</accession>
<evidence type="ECO:0000313" key="5">
    <source>
        <dbReference type="Proteomes" id="UP000003824"/>
    </source>
</evidence>
<name>D6A8G2_STRV1</name>
<evidence type="ECO:0000256" key="1">
    <source>
        <dbReference type="SAM" id="MobiDB-lite"/>
    </source>
</evidence>
<dbReference type="PANTHER" id="PTHR30007">
    <property type="entry name" value="PHP DOMAIN PROTEIN"/>
    <property type="match status" value="1"/>
</dbReference>
<evidence type="ECO:0000259" key="3">
    <source>
        <dbReference type="Pfam" id="PF13586"/>
    </source>
</evidence>
<proteinExistence type="predicted"/>
<dbReference type="Proteomes" id="UP000003824">
    <property type="component" value="Unassembled WGS sequence"/>
</dbReference>
<dbReference type="eggNOG" id="COG3293">
    <property type="taxonomic scope" value="Bacteria"/>
</dbReference>
<dbReference type="InterPro" id="IPR025668">
    <property type="entry name" value="Tnp_DDE_dom"/>
</dbReference>
<protein>
    <submittedName>
        <fullName evidence="4">Transposase</fullName>
    </submittedName>
</protein>
<gene>
    <name evidence="4" type="ORF">SSFG_07181</name>
</gene>
<organism evidence="4 5">
    <name type="scientific">Streptomyces viridosporus (strain ATCC 14672 / DSM 40746 / JCM 4963 / KCTC 9882 / NRRL B-12104 / FH 1290)</name>
    <name type="common">Streptomyces ghanaensis</name>
    <dbReference type="NCBI Taxonomy" id="566461"/>
    <lineage>
        <taxon>Bacteria</taxon>
        <taxon>Bacillati</taxon>
        <taxon>Actinomycetota</taxon>
        <taxon>Actinomycetes</taxon>
        <taxon>Kitasatosporales</taxon>
        <taxon>Streptomycetaceae</taxon>
        <taxon>Streptomyces</taxon>
    </lineage>
</organism>
<dbReference type="EMBL" id="DS999641">
    <property type="protein sequence ID" value="EFE71945.2"/>
    <property type="molecule type" value="Genomic_DNA"/>
</dbReference>
<dbReference type="AlphaFoldDB" id="D6A8G2"/>
<evidence type="ECO:0000313" key="4">
    <source>
        <dbReference type="EMBL" id="EFE71945.2"/>
    </source>
</evidence>
<reference evidence="5" key="1">
    <citation type="submission" date="2008-12" db="EMBL/GenBank/DDBJ databases">
        <title>Annotation of Streptomyces ghanaensis ATCC 14672.</title>
        <authorList>
            <consortium name="The Broad Institute Genome Sequencing Platform"/>
            <consortium name="Broad Institute Microbial Sequencing Center"/>
            <person name="Fischbach M."/>
            <person name="Ward D."/>
            <person name="Young S."/>
            <person name="Kodira C.D."/>
            <person name="Zeng Q."/>
            <person name="Koehrsen M."/>
            <person name="Godfrey P."/>
            <person name="Alvarado L."/>
            <person name="Berlin A.M."/>
            <person name="Borenstein D."/>
            <person name="Chen Z."/>
            <person name="Engels R."/>
            <person name="Freedman E."/>
            <person name="Gellesch M."/>
            <person name="Goldberg J."/>
            <person name="Griggs A."/>
            <person name="Gujja S."/>
            <person name="Heiman D.I."/>
            <person name="Hepburn T.A."/>
            <person name="Howarth C."/>
            <person name="Jen D."/>
            <person name="Larson L."/>
            <person name="Lewis B."/>
            <person name="Mehta T."/>
            <person name="Park D."/>
            <person name="Pearson M."/>
            <person name="Roberts A."/>
            <person name="Saif S."/>
            <person name="Shea T.D."/>
            <person name="Shenoy N."/>
            <person name="Sisk P."/>
            <person name="Stolte C."/>
            <person name="Sykes S.N."/>
            <person name="Walk T."/>
            <person name="White J."/>
            <person name="Yandava C."/>
            <person name="Straight P."/>
            <person name="Clardy J."/>
            <person name="Hung D."/>
            <person name="Kolter R."/>
            <person name="Mekalanos J."/>
            <person name="Walker S."/>
            <person name="Walsh C.T."/>
            <person name="Wieland B.L.C."/>
            <person name="Ilzarbe M."/>
            <person name="Galagan J."/>
            <person name="Nusbaum C."/>
            <person name="Birren B."/>
        </authorList>
    </citation>
    <scope>NUCLEOTIDE SEQUENCE [LARGE SCALE GENOMIC DNA]</scope>
    <source>
        <strain evidence="5">ATCC 14672 / DSM 40746 / JCM 4963 / KCTC 9882 / NRRL B-12104 / FH 1290</strain>
    </source>
</reference>
<dbReference type="Pfam" id="PF13340">
    <property type="entry name" value="DUF4096"/>
    <property type="match status" value="1"/>
</dbReference>
<feature type="domain" description="Transposase DDE" evidence="3">
    <location>
        <begin position="185"/>
        <end position="263"/>
    </location>
</feature>
<feature type="region of interest" description="Disordered" evidence="1">
    <location>
        <begin position="66"/>
        <end position="187"/>
    </location>
</feature>
<evidence type="ECO:0000259" key="2">
    <source>
        <dbReference type="Pfam" id="PF13340"/>
    </source>
</evidence>
<sequence>MTDLVERLVPDELWTLFRRVVPPTQVIRPQGGGKRRAGDRECLAAIIFVATSGCTWRQLPPVFGPAWPPSTGASPSGAGTGSGPGCTASFSTNSAPGASRTGRGARSTPSASGRQRGATDRTESDRPRQAGIENPPHHRPQRRAAVAGHLRRQHARQPRPGTPGARGIPPIRSRRGPRRRRPARLHADQGYDYDHLRKWLRERRIRHRIARKGIESSTRLGRHRWVVERTVSWLAGCRRLHRRYERKAEHFLAFVGITAALIATADWLPRSRPEPVLLHIETDQPHRVRQVCRVGRCFLGHAPAHPEVDDRATCIADQRTARPGRGRCLILRDVAPPFKKRGNVGSDAFGRRLLNLTVVTVEIALVQAPPDPPGGPVIRRPLTFPDSQVVAHGWRLSRHTEPFQR</sequence>
<dbReference type="InterPro" id="IPR025161">
    <property type="entry name" value="IS402-like_dom"/>
</dbReference>
<dbReference type="Pfam" id="PF13586">
    <property type="entry name" value="DDE_Tnp_1_2"/>
    <property type="match status" value="1"/>
</dbReference>
<feature type="domain" description="Insertion element IS402-like" evidence="2">
    <location>
        <begin position="10"/>
        <end position="66"/>
    </location>
</feature>
<dbReference type="PANTHER" id="PTHR30007:SF1">
    <property type="entry name" value="BLR1914 PROTEIN"/>
    <property type="match status" value="1"/>
</dbReference>
<feature type="compositionally biased region" description="Basic residues" evidence="1">
    <location>
        <begin position="172"/>
        <end position="184"/>
    </location>
</feature>
<feature type="compositionally biased region" description="Basic and acidic residues" evidence="1">
    <location>
        <begin position="117"/>
        <end position="128"/>
    </location>
</feature>